<reference evidence="4 5" key="2">
    <citation type="journal article" date="2013" name="Plant Cell Physiol.">
        <title>Rice Annotation Project Database (RAP-DB): an integrative and interactive database for rice genomics.</title>
        <authorList>
            <person name="Sakai H."/>
            <person name="Lee S.S."/>
            <person name="Tanaka T."/>
            <person name="Numa H."/>
            <person name="Kim J."/>
            <person name="Kawahara Y."/>
            <person name="Wakimoto H."/>
            <person name="Yang C.C."/>
            <person name="Iwamoto M."/>
            <person name="Abe T."/>
            <person name="Yamada Y."/>
            <person name="Muto A."/>
            <person name="Inokuchi H."/>
            <person name="Ikemura T."/>
            <person name="Matsumoto T."/>
            <person name="Sasaki T."/>
            <person name="Itoh T."/>
        </authorList>
    </citation>
    <scope>NUCLEOTIDE SEQUENCE [LARGE SCALE GENOMIC DNA]</scope>
    <source>
        <strain evidence="5">cv. Nipponbare</strain>
    </source>
</reference>
<keyword evidence="1" id="KW-0963">Cytoplasm</keyword>
<name>A0A0P0VLQ4_ORYSJ</name>
<dbReference type="eggNOG" id="KOG2078">
    <property type="taxonomic scope" value="Eukaryota"/>
</dbReference>
<keyword evidence="5" id="KW-1185">Reference proteome</keyword>
<organism evidence="4 5">
    <name type="scientific">Oryza sativa subsp. japonica</name>
    <name type="common">Rice</name>
    <dbReference type="NCBI Taxonomy" id="39947"/>
    <lineage>
        <taxon>Eukaryota</taxon>
        <taxon>Viridiplantae</taxon>
        <taxon>Streptophyta</taxon>
        <taxon>Embryophyta</taxon>
        <taxon>Tracheophyta</taxon>
        <taxon>Spermatophyta</taxon>
        <taxon>Magnoliopsida</taxon>
        <taxon>Liliopsida</taxon>
        <taxon>Poales</taxon>
        <taxon>Poaceae</taxon>
        <taxon>BOP clade</taxon>
        <taxon>Oryzoideae</taxon>
        <taxon>Oryzeae</taxon>
        <taxon>Oryzinae</taxon>
        <taxon>Oryza</taxon>
        <taxon>Oryza sativa</taxon>
    </lineage>
</organism>
<dbReference type="STRING" id="39947.A0A0P0VLQ4"/>
<evidence type="ECO:0000313" key="5">
    <source>
        <dbReference type="Proteomes" id="UP000059680"/>
    </source>
</evidence>
<dbReference type="PaxDb" id="39947-A0A0P0VLQ4"/>
<feature type="compositionally biased region" description="Basic and acidic residues" evidence="3">
    <location>
        <begin position="66"/>
        <end position="86"/>
    </location>
</feature>
<evidence type="ECO:0000313" key="4">
    <source>
        <dbReference type="EMBL" id="BAS79663.1"/>
    </source>
</evidence>
<gene>
    <name evidence="4" type="ordered locus">Os02g0606300</name>
    <name evidence="4" type="ORF">OSNPB_020606300</name>
</gene>
<feature type="region of interest" description="Disordered" evidence="3">
    <location>
        <begin position="60"/>
        <end position="86"/>
    </location>
</feature>
<keyword evidence="2" id="KW-0489">Methyltransferase</keyword>
<dbReference type="PANTHER" id="PTHR23245">
    <property type="entry name" value="TRNA METHYLTRANSFERASE"/>
    <property type="match status" value="1"/>
</dbReference>
<evidence type="ECO:0000256" key="1">
    <source>
        <dbReference type="ARBA" id="ARBA00022490"/>
    </source>
</evidence>
<dbReference type="Gramene" id="Os02t0606300-00">
    <property type="protein sequence ID" value="Os02t0606300-00"/>
    <property type="gene ID" value="Os02g0606300"/>
</dbReference>
<accession>A0A0P0VLQ4</accession>
<reference evidence="4 5" key="3">
    <citation type="journal article" date="2013" name="Rice">
        <title>Improvement of the Oryza sativa Nipponbare reference genome using next generation sequence and optical map data.</title>
        <authorList>
            <person name="Kawahara Y."/>
            <person name="de la Bastide M."/>
            <person name="Hamilton J.P."/>
            <person name="Kanamori H."/>
            <person name="McCombie W.R."/>
            <person name="Ouyang S."/>
            <person name="Schwartz D.C."/>
            <person name="Tanaka T."/>
            <person name="Wu J."/>
            <person name="Zhou S."/>
            <person name="Childs K.L."/>
            <person name="Davidson R.M."/>
            <person name="Lin H."/>
            <person name="Quesada-Ocampo L."/>
            <person name="Vaillancourt B."/>
            <person name="Sakai H."/>
            <person name="Lee S.S."/>
            <person name="Kim J."/>
            <person name="Numa H."/>
            <person name="Itoh T."/>
            <person name="Buell C.R."/>
            <person name="Matsumoto T."/>
        </authorList>
    </citation>
    <scope>NUCLEOTIDE SEQUENCE [LARGE SCALE GENOMIC DNA]</scope>
    <source>
        <strain evidence="5">cv. Nipponbare</strain>
    </source>
</reference>
<dbReference type="SMR" id="A0A0P0VLQ4"/>
<evidence type="ECO:0007829" key="7">
    <source>
        <dbReference type="ProteomicsDB" id="A0A0P0VLQ4"/>
    </source>
</evidence>
<dbReference type="FunCoup" id="A0A0P0VLQ4">
    <property type="interactions" value="1"/>
</dbReference>
<protein>
    <submittedName>
        <fullName evidence="4">Os02g0606300 protein</fullName>
    </submittedName>
</protein>
<dbReference type="Proteomes" id="UP000059680">
    <property type="component" value="Chromosome 2"/>
</dbReference>
<keyword evidence="2" id="KW-0808">Transferase</keyword>
<reference evidence="5" key="1">
    <citation type="journal article" date="2005" name="Nature">
        <title>The map-based sequence of the rice genome.</title>
        <authorList>
            <consortium name="International rice genome sequencing project (IRGSP)"/>
            <person name="Matsumoto T."/>
            <person name="Wu J."/>
            <person name="Kanamori H."/>
            <person name="Katayose Y."/>
            <person name="Fujisawa M."/>
            <person name="Namiki N."/>
            <person name="Mizuno H."/>
            <person name="Yamamoto K."/>
            <person name="Antonio B.A."/>
            <person name="Baba T."/>
            <person name="Sakata K."/>
            <person name="Nagamura Y."/>
            <person name="Aoki H."/>
            <person name="Arikawa K."/>
            <person name="Arita K."/>
            <person name="Bito T."/>
            <person name="Chiden Y."/>
            <person name="Fujitsuka N."/>
            <person name="Fukunaka R."/>
            <person name="Hamada M."/>
            <person name="Harada C."/>
            <person name="Hayashi A."/>
            <person name="Hijishita S."/>
            <person name="Honda M."/>
            <person name="Hosokawa S."/>
            <person name="Ichikawa Y."/>
            <person name="Idonuma A."/>
            <person name="Iijima M."/>
            <person name="Ikeda M."/>
            <person name="Ikeno M."/>
            <person name="Ito K."/>
            <person name="Ito S."/>
            <person name="Ito T."/>
            <person name="Ito Y."/>
            <person name="Ito Y."/>
            <person name="Iwabuchi A."/>
            <person name="Kamiya K."/>
            <person name="Karasawa W."/>
            <person name="Kurita K."/>
            <person name="Katagiri S."/>
            <person name="Kikuta A."/>
            <person name="Kobayashi H."/>
            <person name="Kobayashi N."/>
            <person name="Machita K."/>
            <person name="Maehara T."/>
            <person name="Masukawa M."/>
            <person name="Mizubayashi T."/>
            <person name="Mukai Y."/>
            <person name="Nagasaki H."/>
            <person name="Nagata Y."/>
            <person name="Naito S."/>
            <person name="Nakashima M."/>
            <person name="Nakama Y."/>
            <person name="Nakamichi Y."/>
            <person name="Nakamura M."/>
            <person name="Meguro A."/>
            <person name="Negishi M."/>
            <person name="Ohta I."/>
            <person name="Ohta T."/>
            <person name="Okamoto M."/>
            <person name="Ono N."/>
            <person name="Saji S."/>
            <person name="Sakaguchi M."/>
            <person name="Sakai K."/>
            <person name="Shibata M."/>
            <person name="Shimokawa T."/>
            <person name="Song J."/>
            <person name="Takazaki Y."/>
            <person name="Terasawa K."/>
            <person name="Tsugane M."/>
            <person name="Tsuji K."/>
            <person name="Ueda S."/>
            <person name="Waki K."/>
            <person name="Yamagata H."/>
            <person name="Yamamoto M."/>
            <person name="Yamamoto S."/>
            <person name="Yamane H."/>
            <person name="Yoshiki S."/>
            <person name="Yoshihara R."/>
            <person name="Yukawa K."/>
            <person name="Zhong H."/>
            <person name="Yano M."/>
            <person name="Yuan Q."/>
            <person name="Ouyang S."/>
            <person name="Liu J."/>
            <person name="Jones K.M."/>
            <person name="Gansberger K."/>
            <person name="Moffat K."/>
            <person name="Hill J."/>
            <person name="Bera J."/>
            <person name="Fadrosh D."/>
            <person name="Jin S."/>
            <person name="Johri S."/>
            <person name="Kim M."/>
            <person name="Overton L."/>
            <person name="Reardon M."/>
            <person name="Tsitrin T."/>
            <person name="Vuong H."/>
            <person name="Weaver B."/>
            <person name="Ciecko A."/>
            <person name="Tallon L."/>
            <person name="Jackson J."/>
            <person name="Pai G."/>
            <person name="Aken S.V."/>
            <person name="Utterback T."/>
            <person name="Reidmuller S."/>
            <person name="Feldblyum T."/>
            <person name="Hsiao J."/>
            <person name="Zismann V."/>
            <person name="Iobst S."/>
            <person name="de Vazeille A.R."/>
            <person name="Buell C.R."/>
            <person name="Ying K."/>
            <person name="Li Y."/>
            <person name="Lu T."/>
            <person name="Huang Y."/>
            <person name="Zhao Q."/>
            <person name="Feng Q."/>
            <person name="Zhang L."/>
            <person name="Zhu J."/>
            <person name="Weng Q."/>
            <person name="Mu J."/>
            <person name="Lu Y."/>
            <person name="Fan D."/>
            <person name="Liu Y."/>
            <person name="Guan J."/>
            <person name="Zhang Y."/>
            <person name="Yu S."/>
            <person name="Liu X."/>
            <person name="Zhang Y."/>
            <person name="Hong G."/>
            <person name="Han B."/>
            <person name="Choisne N."/>
            <person name="Demange N."/>
            <person name="Orjeda G."/>
            <person name="Samain S."/>
            <person name="Cattolico L."/>
            <person name="Pelletier E."/>
            <person name="Couloux A."/>
            <person name="Segurens B."/>
            <person name="Wincker P."/>
            <person name="D'Hont A."/>
            <person name="Scarpelli C."/>
            <person name="Weissenbach J."/>
            <person name="Salanoubat M."/>
            <person name="Quetier F."/>
            <person name="Yu Y."/>
            <person name="Kim H.R."/>
            <person name="Rambo T."/>
            <person name="Currie J."/>
            <person name="Collura K."/>
            <person name="Luo M."/>
            <person name="Yang T."/>
            <person name="Ammiraju J.S.S."/>
            <person name="Engler F."/>
            <person name="Soderlund C."/>
            <person name="Wing R.A."/>
            <person name="Palmer L.E."/>
            <person name="de la Bastide M."/>
            <person name="Spiegel L."/>
            <person name="Nascimento L."/>
            <person name="Zutavern T."/>
            <person name="O'Shaughnessy A."/>
            <person name="Dike S."/>
            <person name="Dedhia N."/>
            <person name="Preston R."/>
            <person name="Balija V."/>
            <person name="McCombie W.R."/>
            <person name="Chow T."/>
            <person name="Chen H."/>
            <person name="Chung M."/>
            <person name="Chen C."/>
            <person name="Shaw J."/>
            <person name="Wu H."/>
            <person name="Hsiao K."/>
            <person name="Chao Y."/>
            <person name="Chu M."/>
            <person name="Cheng C."/>
            <person name="Hour A."/>
            <person name="Lee P."/>
            <person name="Lin S."/>
            <person name="Lin Y."/>
            <person name="Liou J."/>
            <person name="Liu S."/>
            <person name="Hsing Y."/>
            <person name="Raghuvanshi S."/>
            <person name="Mohanty A."/>
            <person name="Bharti A.K."/>
            <person name="Gaur A."/>
            <person name="Gupta V."/>
            <person name="Kumar D."/>
            <person name="Ravi V."/>
            <person name="Vij S."/>
            <person name="Kapur A."/>
            <person name="Khurana P."/>
            <person name="Khurana P."/>
            <person name="Khurana J.P."/>
            <person name="Tyagi A.K."/>
            <person name="Gaikwad K."/>
            <person name="Singh A."/>
            <person name="Dalal V."/>
            <person name="Srivastava S."/>
            <person name="Dixit A."/>
            <person name="Pal A.K."/>
            <person name="Ghazi I.A."/>
            <person name="Yadav M."/>
            <person name="Pandit A."/>
            <person name="Bhargava A."/>
            <person name="Sureshbabu K."/>
            <person name="Batra K."/>
            <person name="Sharma T.R."/>
            <person name="Mohapatra T."/>
            <person name="Singh N.K."/>
            <person name="Messing J."/>
            <person name="Nelson A.B."/>
            <person name="Fuks G."/>
            <person name="Kavchok S."/>
            <person name="Keizer G."/>
            <person name="Linton E."/>
            <person name="Llaca V."/>
            <person name="Song R."/>
            <person name="Tanyolac B."/>
            <person name="Young S."/>
            <person name="Ho-Il K."/>
            <person name="Hahn J.H."/>
            <person name="Sangsakoo G."/>
            <person name="Vanavichit A."/>
            <person name="de Mattos Luiz.A.T."/>
            <person name="Zimmer P.D."/>
            <person name="Malone G."/>
            <person name="Dellagostin O."/>
            <person name="de Oliveira A.C."/>
            <person name="Bevan M."/>
            <person name="Bancroft I."/>
            <person name="Minx P."/>
            <person name="Cordum H."/>
            <person name="Wilson R."/>
            <person name="Cheng Z."/>
            <person name="Jin W."/>
            <person name="Jiang J."/>
            <person name="Leong S.A."/>
            <person name="Iwama H."/>
            <person name="Gojobori T."/>
            <person name="Itoh T."/>
            <person name="Niimura Y."/>
            <person name="Fujii Y."/>
            <person name="Habara T."/>
            <person name="Sakai H."/>
            <person name="Sato Y."/>
            <person name="Wilson G."/>
            <person name="Kumar K."/>
            <person name="McCouch S."/>
            <person name="Juretic N."/>
            <person name="Hoen D."/>
            <person name="Wright S."/>
            <person name="Bruskiewich R."/>
            <person name="Bureau T."/>
            <person name="Miyao A."/>
            <person name="Hirochika H."/>
            <person name="Nishikawa T."/>
            <person name="Kadowaki K."/>
            <person name="Sugiura M."/>
            <person name="Burr B."/>
            <person name="Sasaki T."/>
        </authorList>
    </citation>
    <scope>NUCLEOTIDE SEQUENCE [LARGE SCALE GENOMIC DNA]</scope>
    <source>
        <strain evidence="5">cv. Nipponbare</strain>
    </source>
</reference>
<evidence type="ECO:0000256" key="3">
    <source>
        <dbReference type="SAM" id="MobiDB-lite"/>
    </source>
</evidence>
<dbReference type="PANTHER" id="PTHR23245:SF36">
    <property type="entry name" value="TRNA (GUANINE(37)-N1)-METHYLTRANSFERASE"/>
    <property type="match status" value="1"/>
</dbReference>
<keyword evidence="6 7" id="KW-1267">Proteomics identification</keyword>
<dbReference type="EMBL" id="AP014958">
    <property type="protein sequence ID" value="BAS79663.1"/>
    <property type="molecule type" value="Genomic_DNA"/>
</dbReference>
<evidence type="ECO:0000256" key="2">
    <source>
        <dbReference type="ARBA" id="ARBA00022603"/>
    </source>
</evidence>
<proteinExistence type="evidence at protein level"/>
<evidence type="ECO:0007829" key="6">
    <source>
        <dbReference type="PeptideAtlas" id="A0A0P0VLQ4"/>
    </source>
</evidence>
<dbReference type="InParanoid" id="A0A0P0VLQ4"/>
<dbReference type="AlphaFoldDB" id="A0A0P0VLQ4"/>
<dbReference type="GO" id="GO:0008168">
    <property type="term" value="F:methyltransferase activity"/>
    <property type="evidence" value="ECO:0007669"/>
    <property type="project" value="UniProtKB-KW"/>
</dbReference>
<sequence length="209" mass="23364">MFLKIQINYFQTPCAIQCFGPDKAAQGSLLSRPINNSHPRRRFALSPEPGTPAATCVHLPGGAKTLGKEESSEGRGESESTMEKLDESKFEQRLQLWALRIPRELASAVTRLLRSGYLLDKPRVKPVVEDPESDKNRLVVLSEKIQNPDLSDIEEKVYDSLKQICNIDVVPYSLTLGYSYWSADHILKQILPAGVEVPSSFETIAMLHI</sequence>
<dbReference type="GO" id="GO:0032259">
    <property type="term" value="P:methylation"/>
    <property type="evidence" value="ECO:0007669"/>
    <property type="project" value="UniProtKB-KW"/>
</dbReference>